<dbReference type="EC" id="3.4.22.-" evidence="1"/>
<gene>
    <name evidence="3" type="ORF">B0H17DRAFT_1107964</name>
</gene>
<dbReference type="InterPro" id="IPR038765">
    <property type="entry name" value="Papain-like_cys_pep_sf"/>
</dbReference>
<evidence type="ECO:0000313" key="3">
    <source>
        <dbReference type="EMBL" id="KAJ7633742.1"/>
    </source>
</evidence>
<comment type="similarity">
    <text evidence="1">Belongs to the peptidase C54 family.</text>
</comment>
<evidence type="ECO:0000256" key="1">
    <source>
        <dbReference type="RuleBase" id="RU363115"/>
    </source>
</evidence>
<dbReference type="GO" id="GO:0006508">
    <property type="term" value="P:proteolysis"/>
    <property type="evidence" value="ECO:0007669"/>
    <property type="project" value="UniProtKB-KW"/>
</dbReference>
<keyword evidence="1" id="KW-0963">Cytoplasm</keyword>
<dbReference type="SUPFAM" id="SSF54001">
    <property type="entry name" value="Cysteine proteinases"/>
    <property type="match status" value="1"/>
</dbReference>
<dbReference type="GO" id="GO:0019786">
    <property type="term" value="F:protein-phosphatidylethanolamide deconjugating activity"/>
    <property type="evidence" value="ECO:0007669"/>
    <property type="project" value="InterPro"/>
</dbReference>
<comment type="caution">
    <text evidence="3">The sequence shown here is derived from an EMBL/GenBank/DDBJ whole genome shotgun (WGS) entry which is preliminary data.</text>
</comment>
<dbReference type="GO" id="GO:0008234">
    <property type="term" value="F:cysteine-type peptidase activity"/>
    <property type="evidence" value="ECO:0007669"/>
    <property type="project" value="InterPro"/>
</dbReference>
<keyword evidence="1" id="KW-0378">Hydrolase</keyword>
<accession>A0AAD7FRA6</accession>
<comment type="subcellular location">
    <subcellularLocation>
        <location evidence="1">Nucleus</location>
    </subcellularLocation>
    <subcellularLocation>
        <location evidence="1">Cytoplasm</location>
    </subcellularLocation>
</comment>
<keyword evidence="1" id="KW-0645">Protease</keyword>
<evidence type="ECO:0000259" key="2">
    <source>
        <dbReference type="Pfam" id="PF03416"/>
    </source>
</evidence>
<comment type="function">
    <text evidence="1">Required for selective autophagic degradation of the nucleus (nucleophagy) as well as for mitophagy which contributes to regulate mitochondrial quantity and quality by eliminating the mitochondria to a basal level to fulfill cellular energy requirements and preventing excess ROS production.</text>
</comment>
<dbReference type="Proteomes" id="UP001221757">
    <property type="component" value="Unassembled WGS sequence"/>
</dbReference>
<keyword evidence="1" id="KW-0539">Nucleus</keyword>
<dbReference type="GO" id="GO:0005634">
    <property type="term" value="C:nucleus"/>
    <property type="evidence" value="ECO:0007669"/>
    <property type="project" value="UniProtKB-SubCell"/>
</dbReference>
<protein>
    <recommendedName>
        <fullName evidence="1">Cysteine protease</fullName>
        <ecNumber evidence="1">3.4.22.-</ecNumber>
    </recommendedName>
</protein>
<keyword evidence="4" id="KW-1185">Reference proteome</keyword>
<reference evidence="3" key="1">
    <citation type="submission" date="2023-03" db="EMBL/GenBank/DDBJ databases">
        <title>Massive genome expansion in bonnet fungi (Mycena s.s.) driven by repeated elements and novel gene families across ecological guilds.</title>
        <authorList>
            <consortium name="Lawrence Berkeley National Laboratory"/>
            <person name="Harder C.B."/>
            <person name="Miyauchi S."/>
            <person name="Viragh M."/>
            <person name="Kuo A."/>
            <person name="Thoen E."/>
            <person name="Andreopoulos B."/>
            <person name="Lu D."/>
            <person name="Skrede I."/>
            <person name="Drula E."/>
            <person name="Henrissat B."/>
            <person name="Morin E."/>
            <person name="Kohler A."/>
            <person name="Barry K."/>
            <person name="LaButti K."/>
            <person name="Morin E."/>
            <person name="Salamov A."/>
            <person name="Lipzen A."/>
            <person name="Mereny Z."/>
            <person name="Hegedus B."/>
            <person name="Baldrian P."/>
            <person name="Stursova M."/>
            <person name="Weitz H."/>
            <person name="Taylor A."/>
            <person name="Grigoriev I.V."/>
            <person name="Nagy L.G."/>
            <person name="Martin F."/>
            <person name="Kauserud H."/>
        </authorList>
    </citation>
    <scope>NUCLEOTIDE SEQUENCE</scope>
    <source>
        <strain evidence="3">CBHHK067</strain>
    </source>
</reference>
<dbReference type="AlphaFoldDB" id="A0AAD7FRA6"/>
<dbReference type="InterPro" id="IPR046792">
    <property type="entry name" value="Peptidase_C54_cat"/>
</dbReference>
<proteinExistence type="inferred from homology"/>
<organism evidence="3 4">
    <name type="scientific">Mycena rosella</name>
    <name type="common">Pink bonnet</name>
    <name type="synonym">Agaricus rosellus</name>
    <dbReference type="NCBI Taxonomy" id="1033263"/>
    <lineage>
        <taxon>Eukaryota</taxon>
        <taxon>Fungi</taxon>
        <taxon>Dikarya</taxon>
        <taxon>Basidiomycota</taxon>
        <taxon>Agaricomycotina</taxon>
        <taxon>Agaricomycetes</taxon>
        <taxon>Agaricomycetidae</taxon>
        <taxon>Agaricales</taxon>
        <taxon>Marasmiineae</taxon>
        <taxon>Mycenaceae</taxon>
        <taxon>Mycena</taxon>
    </lineage>
</organism>
<dbReference type="EMBL" id="JARKIE010000485">
    <property type="protein sequence ID" value="KAJ7633742.1"/>
    <property type="molecule type" value="Genomic_DNA"/>
</dbReference>
<sequence>MVGARRDEGVDERRGVGVHVKDGAEFACDEFQDPTHAIPPFPPPTPAAFAAHTHLLSWFLDALAAPFGVHRMALAGKTAEKDVGMWFGSSPEQVLRNGRLSAHLLPFLHTPLHLPHRPRRQ</sequence>
<evidence type="ECO:0000313" key="4">
    <source>
        <dbReference type="Proteomes" id="UP001221757"/>
    </source>
</evidence>
<dbReference type="Pfam" id="PF03416">
    <property type="entry name" value="Peptidase_C54"/>
    <property type="match status" value="1"/>
</dbReference>
<dbReference type="GO" id="GO:0005737">
    <property type="term" value="C:cytoplasm"/>
    <property type="evidence" value="ECO:0007669"/>
    <property type="project" value="UniProtKB-SubCell"/>
</dbReference>
<name>A0AAD7FRA6_MYCRO</name>
<feature type="domain" description="Peptidase C54 catalytic" evidence="2">
    <location>
        <begin position="51"/>
        <end position="90"/>
    </location>
</feature>